<evidence type="ECO:0000313" key="3">
    <source>
        <dbReference type="Proteomes" id="UP000241769"/>
    </source>
</evidence>
<gene>
    <name evidence="2" type="ORF">PROFUN_12125</name>
</gene>
<dbReference type="GO" id="GO:0051959">
    <property type="term" value="F:dynein light intermediate chain binding"/>
    <property type="evidence" value="ECO:0007669"/>
    <property type="project" value="InterPro"/>
</dbReference>
<dbReference type="Proteomes" id="UP000241769">
    <property type="component" value="Unassembled WGS sequence"/>
</dbReference>
<sequence length="40" mass="4576">MMGELFSGLVQTGAFARFNEFNRIEIEVLSIIAQQLLILY</sequence>
<accession>A0A2P6N887</accession>
<dbReference type="OrthoDB" id="424310at2759"/>
<evidence type="ECO:0000313" key="2">
    <source>
        <dbReference type="EMBL" id="PRP80167.1"/>
    </source>
</evidence>
<dbReference type="GO" id="GO:0030286">
    <property type="term" value="C:dynein complex"/>
    <property type="evidence" value="ECO:0007669"/>
    <property type="project" value="InterPro"/>
</dbReference>
<dbReference type="InterPro" id="IPR035699">
    <property type="entry name" value="AAA_6"/>
</dbReference>
<comment type="caution">
    <text evidence="2">The sequence shown here is derived from an EMBL/GenBank/DDBJ whole genome shotgun (WGS) entry which is preliminary data.</text>
</comment>
<dbReference type="PANTHER" id="PTHR46961">
    <property type="entry name" value="DYNEIN HEAVY CHAIN 1, AXONEMAL-LIKE PROTEIN"/>
    <property type="match status" value="1"/>
</dbReference>
<dbReference type="AlphaFoldDB" id="A0A2P6N887"/>
<protein>
    <recommendedName>
        <fullName evidence="1">Dynein heavy chain hydrolytic ATP-binding dynein motor region domain-containing protein</fullName>
    </recommendedName>
</protein>
<keyword evidence="3" id="KW-1185">Reference proteome</keyword>
<name>A0A2P6N887_9EUKA</name>
<dbReference type="GO" id="GO:0007018">
    <property type="term" value="P:microtubule-based movement"/>
    <property type="evidence" value="ECO:0007669"/>
    <property type="project" value="InterPro"/>
</dbReference>
<dbReference type="GO" id="GO:0005524">
    <property type="term" value="F:ATP binding"/>
    <property type="evidence" value="ECO:0007669"/>
    <property type="project" value="InterPro"/>
</dbReference>
<dbReference type="STRING" id="1890364.A0A2P6N887"/>
<dbReference type="InParanoid" id="A0A2P6N887"/>
<dbReference type="EMBL" id="MDYQ01000159">
    <property type="protein sequence ID" value="PRP80167.1"/>
    <property type="molecule type" value="Genomic_DNA"/>
</dbReference>
<organism evidence="2 3">
    <name type="scientific">Planoprotostelium fungivorum</name>
    <dbReference type="NCBI Taxonomy" id="1890364"/>
    <lineage>
        <taxon>Eukaryota</taxon>
        <taxon>Amoebozoa</taxon>
        <taxon>Evosea</taxon>
        <taxon>Variosea</taxon>
        <taxon>Cavosteliida</taxon>
        <taxon>Cavosteliaceae</taxon>
        <taxon>Planoprotostelium</taxon>
    </lineage>
</organism>
<dbReference type="Pfam" id="PF12774">
    <property type="entry name" value="AAA_6"/>
    <property type="match status" value="1"/>
</dbReference>
<reference evidence="2 3" key="1">
    <citation type="journal article" date="2018" name="Genome Biol. Evol.">
        <title>Multiple Roots of Fruiting Body Formation in Amoebozoa.</title>
        <authorList>
            <person name="Hillmann F."/>
            <person name="Forbes G."/>
            <person name="Novohradska S."/>
            <person name="Ferling I."/>
            <person name="Riege K."/>
            <person name="Groth M."/>
            <person name="Westermann M."/>
            <person name="Marz M."/>
            <person name="Spaller T."/>
            <person name="Winckler T."/>
            <person name="Schaap P."/>
            <person name="Glockner G."/>
        </authorList>
    </citation>
    <scope>NUCLEOTIDE SEQUENCE [LARGE SCALE GENOMIC DNA]</scope>
    <source>
        <strain evidence="2 3">Jena</strain>
    </source>
</reference>
<proteinExistence type="predicted"/>
<dbReference type="PANTHER" id="PTHR46961:SF3">
    <property type="entry name" value="AAA+ ATPASE DOMAIN-CONTAINING PROTEIN"/>
    <property type="match status" value="1"/>
</dbReference>
<evidence type="ECO:0000259" key="1">
    <source>
        <dbReference type="Pfam" id="PF12774"/>
    </source>
</evidence>
<dbReference type="Gene3D" id="3.40.50.300">
    <property type="entry name" value="P-loop containing nucleotide triphosphate hydrolases"/>
    <property type="match status" value="1"/>
</dbReference>
<dbReference type="InterPro" id="IPR027417">
    <property type="entry name" value="P-loop_NTPase"/>
</dbReference>
<feature type="domain" description="Dynein heavy chain hydrolytic ATP-binding dynein motor region" evidence="1">
    <location>
        <begin position="1"/>
        <end position="38"/>
    </location>
</feature>
<dbReference type="GO" id="GO:0045505">
    <property type="term" value="F:dynein intermediate chain binding"/>
    <property type="evidence" value="ECO:0007669"/>
    <property type="project" value="InterPro"/>
</dbReference>
<dbReference type="InterPro" id="IPR026983">
    <property type="entry name" value="DHC"/>
</dbReference>